<evidence type="ECO:0000313" key="9">
    <source>
        <dbReference type="Proteomes" id="UP001295444"/>
    </source>
</evidence>
<evidence type="ECO:0000256" key="6">
    <source>
        <dbReference type="SAM" id="Phobius"/>
    </source>
</evidence>
<dbReference type="GO" id="GO:0012505">
    <property type="term" value="C:endomembrane system"/>
    <property type="evidence" value="ECO:0007669"/>
    <property type="project" value="UniProtKB-SubCell"/>
</dbReference>
<evidence type="ECO:0000256" key="4">
    <source>
        <dbReference type="ARBA" id="ARBA00022989"/>
    </source>
</evidence>
<comment type="similarity">
    <text evidence="2">Belongs to the DRAM/TMEM150 family.</text>
</comment>
<feature type="domain" description="CWH43-like N-terminal" evidence="7">
    <location>
        <begin position="10"/>
        <end position="168"/>
    </location>
</feature>
<sequence length="184" mass="20859">MFEFLFHTIGAATMYTRYLILQKLNSAYNLMWPYANFISLIIGLIGCLGMWLVAAFQETSVLIVHEAAALVTFCFGVLYILSQSIISYKSCPQWNKKLICHIRMAISVVSFIAIFPMIICALKVGSLKPRWQPSDQGYSNHLTSAICEWIVAFGFVTFFLTFIRDFQGANVTISTEILDDYGDY</sequence>
<organism evidence="8 9">
    <name type="scientific">Pelobates cultripes</name>
    <name type="common">Western spadefoot toad</name>
    <dbReference type="NCBI Taxonomy" id="61616"/>
    <lineage>
        <taxon>Eukaryota</taxon>
        <taxon>Metazoa</taxon>
        <taxon>Chordata</taxon>
        <taxon>Craniata</taxon>
        <taxon>Vertebrata</taxon>
        <taxon>Euteleostomi</taxon>
        <taxon>Amphibia</taxon>
        <taxon>Batrachia</taxon>
        <taxon>Anura</taxon>
        <taxon>Pelobatoidea</taxon>
        <taxon>Pelobatidae</taxon>
        <taxon>Pelobates</taxon>
    </lineage>
</organism>
<reference evidence="8" key="1">
    <citation type="submission" date="2022-03" db="EMBL/GenBank/DDBJ databases">
        <authorList>
            <person name="Alioto T."/>
            <person name="Alioto T."/>
            <person name="Gomez Garrido J."/>
        </authorList>
    </citation>
    <scope>NUCLEOTIDE SEQUENCE</scope>
</reference>
<evidence type="ECO:0000259" key="7">
    <source>
        <dbReference type="Pfam" id="PF10277"/>
    </source>
</evidence>
<evidence type="ECO:0000256" key="3">
    <source>
        <dbReference type="ARBA" id="ARBA00022692"/>
    </source>
</evidence>
<comment type="subcellular location">
    <subcellularLocation>
        <location evidence="1">Endomembrane system</location>
        <topology evidence="1">Multi-pass membrane protein</topology>
    </subcellularLocation>
</comment>
<keyword evidence="9" id="KW-1185">Reference proteome</keyword>
<dbReference type="InterPro" id="IPR050911">
    <property type="entry name" value="DRAM/TMEM150_Autophagy_Mod"/>
</dbReference>
<evidence type="ECO:0000313" key="8">
    <source>
        <dbReference type="EMBL" id="CAH2277569.1"/>
    </source>
</evidence>
<dbReference type="PANTHER" id="PTHR21324">
    <property type="entry name" value="FASTING-INDUCIBLE INTEGRAL MEMBRANE PROTEIN TM6P1-RELATED"/>
    <property type="match status" value="1"/>
</dbReference>
<dbReference type="PANTHER" id="PTHR21324:SF11">
    <property type="entry name" value="DNA DAMAGE-REGULATED AUTOPHAGY MODULATOR PROTEIN 1"/>
    <property type="match status" value="1"/>
</dbReference>
<feature type="transmembrane region" description="Helical" evidence="6">
    <location>
        <begin position="142"/>
        <end position="163"/>
    </location>
</feature>
<dbReference type="Proteomes" id="UP001295444">
    <property type="component" value="Chromosome 03"/>
</dbReference>
<keyword evidence="4 6" id="KW-1133">Transmembrane helix</keyword>
<accession>A0AAD1RS75</accession>
<name>A0AAD1RS75_PELCU</name>
<evidence type="ECO:0000256" key="5">
    <source>
        <dbReference type="ARBA" id="ARBA00023136"/>
    </source>
</evidence>
<protein>
    <submittedName>
        <fullName evidence="8">DNA damage-regulated autophagy modulator 1</fullName>
    </submittedName>
</protein>
<dbReference type="GO" id="GO:0010506">
    <property type="term" value="P:regulation of autophagy"/>
    <property type="evidence" value="ECO:0007669"/>
    <property type="project" value="TreeGrafter"/>
</dbReference>
<evidence type="ECO:0000256" key="1">
    <source>
        <dbReference type="ARBA" id="ARBA00004127"/>
    </source>
</evidence>
<dbReference type="Pfam" id="PF10277">
    <property type="entry name" value="Frag1"/>
    <property type="match status" value="1"/>
</dbReference>
<dbReference type="AlphaFoldDB" id="A0AAD1RS75"/>
<evidence type="ECO:0000256" key="2">
    <source>
        <dbReference type="ARBA" id="ARBA00006565"/>
    </source>
</evidence>
<feature type="transmembrane region" description="Helical" evidence="6">
    <location>
        <begin position="102"/>
        <end position="122"/>
    </location>
</feature>
<feature type="transmembrane region" description="Helical" evidence="6">
    <location>
        <begin position="34"/>
        <end position="56"/>
    </location>
</feature>
<proteinExistence type="inferred from homology"/>
<gene>
    <name evidence="8" type="ORF">PECUL_23A022254</name>
</gene>
<dbReference type="GO" id="GO:0005764">
    <property type="term" value="C:lysosome"/>
    <property type="evidence" value="ECO:0007669"/>
    <property type="project" value="TreeGrafter"/>
</dbReference>
<keyword evidence="3 6" id="KW-0812">Transmembrane</keyword>
<dbReference type="EMBL" id="OW240914">
    <property type="protein sequence ID" value="CAH2277569.1"/>
    <property type="molecule type" value="Genomic_DNA"/>
</dbReference>
<dbReference type="InterPro" id="IPR019402">
    <property type="entry name" value="CWH43_N"/>
</dbReference>
<feature type="transmembrane region" description="Helical" evidence="6">
    <location>
        <begin position="62"/>
        <end position="81"/>
    </location>
</feature>
<keyword evidence="5 6" id="KW-0472">Membrane</keyword>